<reference evidence="2" key="1">
    <citation type="journal article" date="2021" name="BMC Genomics">
        <title>Chromosome-level genome assembly and manually-curated proteome of model necrotroph Parastagonospora nodorum Sn15 reveals a genome-wide trove of candidate effector homologs, and redundancy of virulence-related functions within an accessory chromosome.</title>
        <authorList>
            <person name="Bertazzoni S."/>
            <person name="Jones D.A.B."/>
            <person name="Phan H.T."/>
            <person name="Tan K.-C."/>
            <person name="Hane J.K."/>
        </authorList>
    </citation>
    <scope>NUCLEOTIDE SEQUENCE [LARGE SCALE GENOMIC DNA]</scope>
    <source>
        <strain evidence="2">SN15 / ATCC MYA-4574 / FGSC 10173)</strain>
    </source>
</reference>
<dbReference type="EMBL" id="CP069029">
    <property type="protein sequence ID" value="QRC97405.1"/>
    <property type="molecule type" value="Genomic_DNA"/>
</dbReference>
<evidence type="ECO:0000313" key="2">
    <source>
        <dbReference type="Proteomes" id="UP000663193"/>
    </source>
</evidence>
<gene>
    <name evidence="1" type="ORF">JI435_410530</name>
</gene>
<sequence>MNFAKLCGQVTLISYAQNPIFLNPSIVPRNPTTSFLSIPSSSGLICSSVSSHGLQASPYLNCRASSLPTSPYSFVALWRSR</sequence>
<keyword evidence="2" id="KW-1185">Reference proteome</keyword>
<dbReference type="Proteomes" id="UP000663193">
    <property type="component" value="Chromosome 7"/>
</dbReference>
<name>A0A7U2F2A0_PHANO</name>
<accession>A0A7U2F2A0</accession>
<dbReference type="AlphaFoldDB" id="A0A7U2F2A0"/>
<proteinExistence type="predicted"/>
<organism evidence="1 2">
    <name type="scientific">Phaeosphaeria nodorum (strain SN15 / ATCC MYA-4574 / FGSC 10173)</name>
    <name type="common">Glume blotch fungus</name>
    <name type="synonym">Parastagonospora nodorum</name>
    <dbReference type="NCBI Taxonomy" id="321614"/>
    <lineage>
        <taxon>Eukaryota</taxon>
        <taxon>Fungi</taxon>
        <taxon>Dikarya</taxon>
        <taxon>Ascomycota</taxon>
        <taxon>Pezizomycotina</taxon>
        <taxon>Dothideomycetes</taxon>
        <taxon>Pleosporomycetidae</taxon>
        <taxon>Pleosporales</taxon>
        <taxon>Pleosporineae</taxon>
        <taxon>Phaeosphaeriaceae</taxon>
        <taxon>Parastagonospora</taxon>
    </lineage>
</organism>
<dbReference type="VEuPathDB" id="FungiDB:JI435_410530"/>
<evidence type="ECO:0000313" key="1">
    <source>
        <dbReference type="EMBL" id="QRC97405.1"/>
    </source>
</evidence>
<protein>
    <submittedName>
        <fullName evidence="1">Uncharacterized protein</fullName>
    </submittedName>
</protein>